<protein>
    <submittedName>
        <fullName evidence="2">Uncharacterized protein</fullName>
    </submittedName>
</protein>
<sequence length="101" mass="11468">MRKKLHGSHDALEGRQSMDTMVDPTGRLGECFDLKNMLDKRCFFKLLMMSSSSGAFIITSKKVLSRDARLPERKAVVSCIYTSDSPVHPHRSQSDEHEQDL</sequence>
<keyword evidence="3" id="KW-1185">Reference proteome</keyword>
<comment type="caution">
    <text evidence="2">The sequence shown here is derived from an EMBL/GenBank/DDBJ whole genome shotgun (WGS) entry which is preliminary data.</text>
</comment>
<dbReference type="SUPFAM" id="SSF54001">
    <property type="entry name" value="Cysteine proteinases"/>
    <property type="match status" value="1"/>
</dbReference>
<proteinExistence type="predicted"/>
<feature type="region of interest" description="Disordered" evidence="1">
    <location>
        <begin position="1"/>
        <end position="21"/>
    </location>
</feature>
<gene>
    <name evidence="2" type="ORF">O3P69_013414</name>
</gene>
<dbReference type="EMBL" id="JARAKH010000021">
    <property type="protein sequence ID" value="KAK8393401.1"/>
    <property type="molecule type" value="Genomic_DNA"/>
</dbReference>
<accession>A0AAW0U1L7</accession>
<dbReference type="InterPro" id="IPR038765">
    <property type="entry name" value="Papain-like_cys_pep_sf"/>
</dbReference>
<evidence type="ECO:0000313" key="3">
    <source>
        <dbReference type="Proteomes" id="UP001487740"/>
    </source>
</evidence>
<reference evidence="2 3" key="1">
    <citation type="submission" date="2023-03" db="EMBL/GenBank/DDBJ databases">
        <title>High-quality genome of Scylla paramamosain provides insights in environmental adaptation.</title>
        <authorList>
            <person name="Zhang L."/>
        </authorList>
    </citation>
    <scope>NUCLEOTIDE SEQUENCE [LARGE SCALE GENOMIC DNA]</scope>
    <source>
        <strain evidence="2">LZ_2023a</strain>
        <tissue evidence="2">Muscle</tissue>
    </source>
</reference>
<dbReference type="AlphaFoldDB" id="A0AAW0U1L7"/>
<evidence type="ECO:0000256" key="1">
    <source>
        <dbReference type="SAM" id="MobiDB-lite"/>
    </source>
</evidence>
<name>A0AAW0U1L7_SCYPA</name>
<organism evidence="2 3">
    <name type="scientific">Scylla paramamosain</name>
    <name type="common">Mud crab</name>
    <dbReference type="NCBI Taxonomy" id="85552"/>
    <lineage>
        <taxon>Eukaryota</taxon>
        <taxon>Metazoa</taxon>
        <taxon>Ecdysozoa</taxon>
        <taxon>Arthropoda</taxon>
        <taxon>Crustacea</taxon>
        <taxon>Multicrustacea</taxon>
        <taxon>Malacostraca</taxon>
        <taxon>Eumalacostraca</taxon>
        <taxon>Eucarida</taxon>
        <taxon>Decapoda</taxon>
        <taxon>Pleocyemata</taxon>
        <taxon>Brachyura</taxon>
        <taxon>Eubrachyura</taxon>
        <taxon>Portunoidea</taxon>
        <taxon>Portunidae</taxon>
        <taxon>Portuninae</taxon>
        <taxon>Scylla</taxon>
    </lineage>
</organism>
<dbReference type="Proteomes" id="UP001487740">
    <property type="component" value="Unassembled WGS sequence"/>
</dbReference>
<evidence type="ECO:0000313" key="2">
    <source>
        <dbReference type="EMBL" id="KAK8393401.1"/>
    </source>
</evidence>